<keyword evidence="2 3" id="KW-0067">ATP-binding</keyword>
<feature type="compositionally biased region" description="Basic and acidic residues" evidence="4">
    <location>
        <begin position="146"/>
        <end position="158"/>
    </location>
</feature>
<gene>
    <name evidence="6" type="ORF">GCM10010121_026360</name>
</gene>
<dbReference type="PANTHER" id="PTHR22683">
    <property type="entry name" value="SPORULATION PROTEIN RELATED"/>
    <property type="match status" value="1"/>
</dbReference>
<dbReference type="EMBL" id="BMQA01000007">
    <property type="protein sequence ID" value="GGJ14471.1"/>
    <property type="molecule type" value="Genomic_DNA"/>
</dbReference>
<accession>A0A917NNT4</accession>
<dbReference type="SUPFAM" id="SSF52540">
    <property type="entry name" value="P-loop containing nucleoside triphosphate hydrolases"/>
    <property type="match status" value="1"/>
</dbReference>
<dbReference type="GO" id="GO:0005524">
    <property type="term" value="F:ATP binding"/>
    <property type="evidence" value="ECO:0007669"/>
    <property type="project" value="UniProtKB-UniRule"/>
</dbReference>
<evidence type="ECO:0000313" key="6">
    <source>
        <dbReference type="EMBL" id="GGJ14471.1"/>
    </source>
</evidence>
<feature type="domain" description="FtsK" evidence="5">
    <location>
        <begin position="359"/>
        <end position="550"/>
    </location>
</feature>
<dbReference type="InterPro" id="IPR027417">
    <property type="entry name" value="P-loop_NTPase"/>
</dbReference>
<dbReference type="GO" id="GO:0003677">
    <property type="term" value="F:DNA binding"/>
    <property type="evidence" value="ECO:0007669"/>
    <property type="project" value="InterPro"/>
</dbReference>
<dbReference type="Gene3D" id="1.10.10.10">
    <property type="entry name" value="Winged helix-like DNA-binding domain superfamily/Winged helix DNA-binding domain"/>
    <property type="match status" value="1"/>
</dbReference>
<keyword evidence="7" id="KW-1185">Reference proteome</keyword>
<dbReference type="InterPro" id="IPR036388">
    <property type="entry name" value="WH-like_DNA-bd_sf"/>
</dbReference>
<dbReference type="InterPro" id="IPR036390">
    <property type="entry name" value="WH_DNA-bd_sf"/>
</dbReference>
<reference evidence="6" key="2">
    <citation type="submission" date="2020-09" db="EMBL/GenBank/DDBJ databases">
        <authorList>
            <person name="Sun Q."/>
            <person name="Ohkuma M."/>
        </authorList>
    </citation>
    <scope>NUCLEOTIDE SEQUENCE</scope>
    <source>
        <strain evidence="6">JCM 3086</strain>
    </source>
</reference>
<feature type="binding site" evidence="3">
    <location>
        <begin position="374"/>
        <end position="381"/>
    </location>
    <ligand>
        <name>ATP</name>
        <dbReference type="ChEBI" id="CHEBI:30616"/>
    </ligand>
</feature>
<sequence>MRVGPLPSERRNSATPQVRCGCRGSTGVVDATGNANYRKSGGPVTPRNGAPALIHVLEDPFVDWKQAWSTTTNTTNTALDALAPVCTPFAAWWDRETERRTQLRTPENLKALMTAQREHNSARSTAAMARNQRSAARKASSNPLSADRRAARTADKAARQHHSQARAGLKAARKNYPATLAARAVQAHAAHAVPGGLASWLMSEASHALTVWPASVSAGLIGLHAAGLWLGRRQPSVQLDDGMTAEERRLASRLDPSFWVQNADARGLSGTVPTPAKLTPAGLVSHVRLDAKWTPTGFKGKREEIRALLGARTDLPMEIKAGSHGDRATITLRTRSAADGIDLNGWTPGAPWGVDTVTGEPVIVPLGRRMLVAGTSGAGKSWSTRAILAEASETPDHRLVVIDPKRVEALNWKHRARTAVTPLEVLKVTGELYAEMIEREALIPRGEDVIQISPDRPRITVFVDEGAEVIAMSKKPRRKGTGDDPGDPDWGEIIENLRSLARRARAAEIIVIWATQKPTMSGEGHGIDSQIAGQITYRASLALSSAGESQVVFGQDAHEKGWHAHELPMPGFALLRSHPKAKPHHIRTRAMSPKDVIALPDRPIWQRDSAGPSGNTLRLVKEQTALEAAPTSAPTAETNRDRVLKAVQDGARTLRDITDRTGINKGTVSREVKALTAAGSLRKGDDGMLLPGREAA</sequence>
<dbReference type="AlphaFoldDB" id="A0A917NNT4"/>
<organism evidence="6 7">
    <name type="scientific">Streptomyces brasiliensis</name>
    <dbReference type="NCBI Taxonomy" id="1954"/>
    <lineage>
        <taxon>Bacteria</taxon>
        <taxon>Bacillati</taxon>
        <taxon>Actinomycetota</taxon>
        <taxon>Actinomycetes</taxon>
        <taxon>Kitasatosporales</taxon>
        <taxon>Streptomycetaceae</taxon>
        <taxon>Streptomyces</taxon>
    </lineage>
</organism>
<dbReference type="SUPFAM" id="SSF46785">
    <property type="entry name" value="Winged helix' DNA-binding domain"/>
    <property type="match status" value="1"/>
</dbReference>
<dbReference type="InterPro" id="IPR002543">
    <property type="entry name" value="FtsK_dom"/>
</dbReference>
<dbReference type="PROSITE" id="PS50901">
    <property type="entry name" value="FTSK"/>
    <property type="match status" value="1"/>
</dbReference>
<proteinExistence type="predicted"/>
<evidence type="ECO:0000313" key="7">
    <source>
        <dbReference type="Proteomes" id="UP000657574"/>
    </source>
</evidence>
<reference evidence="6" key="1">
    <citation type="journal article" date="2014" name="Int. J. Syst. Evol. Microbiol.">
        <title>Complete genome sequence of Corynebacterium casei LMG S-19264T (=DSM 44701T), isolated from a smear-ripened cheese.</title>
        <authorList>
            <consortium name="US DOE Joint Genome Institute (JGI-PGF)"/>
            <person name="Walter F."/>
            <person name="Albersmeier A."/>
            <person name="Kalinowski J."/>
            <person name="Ruckert C."/>
        </authorList>
    </citation>
    <scope>NUCLEOTIDE SEQUENCE</scope>
    <source>
        <strain evidence="6">JCM 3086</strain>
    </source>
</reference>
<name>A0A917NNT4_9ACTN</name>
<feature type="region of interest" description="Disordered" evidence="4">
    <location>
        <begin position="118"/>
        <end position="166"/>
    </location>
</feature>
<protein>
    <recommendedName>
        <fullName evidence="5">FtsK domain-containing protein</fullName>
    </recommendedName>
</protein>
<dbReference type="Gene3D" id="3.40.50.300">
    <property type="entry name" value="P-loop containing nucleotide triphosphate hydrolases"/>
    <property type="match status" value="1"/>
</dbReference>
<dbReference type="PANTHER" id="PTHR22683:SF41">
    <property type="entry name" value="DNA TRANSLOCASE FTSK"/>
    <property type="match status" value="1"/>
</dbReference>
<evidence type="ECO:0000259" key="5">
    <source>
        <dbReference type="PROSITE" id="PS50901"/>
    </source>
</evidence>
<evidence type="ECO:0000256" key="1">
    <source>
        <dbReference type="ARBA" id="ARBA00022741"/>
    </source>
</evidence>
<feature type="compositionally biased region" description="Polar residues" evidence="4">
    <location>
        <begin position="131"/>
        <end position="144"/>
    </location>
</feature>
<keyword evidence="1 3" id="KW-0547">Nucleotide-binding</keyword>
<dbReference type="InterPro" id="IPR002789">
    <property type="entry name" value="HerA_central"/>
</dbReference>
<dbReference type="Pfam" id="PF01935">
    <property type="entry name" value="DUF87"/>
    <property type="match status" value="1"/>
</dbReference>
<dbReference type="InterPro" id="IPR050206">
    <property type="entry name" value="FtsK/SpoIIIE/SftA"/>
</dbReference>
<evidence type="ECO:0000256" key="2">
    <source>
        <dbReference type="ARBA" id="ARBA00022840"/>
    </source>
</evidence>
<comment type="caution">
    <text evidence="6">The sequence shown here is derived from an EMBL/GenBank/DDBJ whole genome shotgun (WGS) entry which is preliminary data.</text>
</comment>
<dbReference type="Proteomes" id="UP000657574">
    <property type="component" value="Unassembled WGS sequence"/>
</dbReference>
<evidence type="ECO:0000256" key="3">
    <source>
        <dbReference type="PROSITE-ProRule" id="PRU00289"/>
    </source>
</evidence>
<evidence type="ECO:0000256" key="4">
    <source>
        <dbReference type="SAM" id="MobiDB-lite"/>
    </source>
</evidence>